<dbReference type="InterPro" id="IPR000843">
    <property type="entry name" value="HTH_LacI"/>
</dbReference>
<dbReference type="PROSITE" id="PS50932">
    <property type="entry name" value="HTH_LACI_2"/>
    <property type="match status" value="1"/>
</dbReference>
<dbReference type="PANTHER" id="PTHR30146:SF109">
    <property type="entry name" value="HTH-TYPE TRANSCRIPTIONAL REGULATOR GALS"/>
    <property type="match status" value="1"/>
</dbReference>
<reference evidence="6 8" key="2">
    <citation type="submission" date="2018-12" db="EMBL/GenBank/DDBJ databases">
        <title>Unveiling genomic diversity among members of the Bifidobacterium pseudolongum species, a widely distributed gut commensal of the animal kingdom.</title>
        <authorList>
            <person name="Lugli G.A."/>
            <person name="Duranti S."/>
            <person name="Albert K."/>
            <person name="Mancabelli L."/>
            <person name="Napoli S."/>
            <person name="Viappiani A."/>
            <person name="Anzalone R."/>
            <person name="Longhi G."/>
            <person name="Milani C."/>
            <person name="Turroni F."/>
            <person name="Alessandri G."/>
            <person name="Sela D.A."/>
            <person name="Van Sinderen D."/>
            <person name="Ventura M."/>
        </authorList>
    </citation>
    <scope>NUCLEOTIDE SEQUENCE [LARGE SCALE GENOMIC DNA]</scope>
    <source>
        <strain evidence="6 8">1780B</strain>
    </source>
</reference>
<evidence type="ECO:0000313" key="5">
    <source>
        <dbReference type="EMBL" id="PKU97303.1"/>
    </source>
</evidence>
<dbReference type="Pfam" id="PF00356">
    <property type="entry name" value="LacI"/>
    <property type="match status" value="1"/>
</dbReference>
<dbReference type="EMBL" id="RYVC01000001">
    <property type="protein sequence ID" value="RYQ48377.1"/>
    <property type="molecule type" value="Genomic_DNA"/>
</dbReference>
<evidence type="ECO:0000256" key="1">
    <source>
        <dbReference type="ARBA" id="ARBA00023015"/>
    </source>
</evidence>
<dbReference type="AlphaFoldDB" id="A0A2N3QX65"/>
<name>A0A2N3QX65_9BIFI</name>
<dbReference type="Gene3D" id="1.10.260.40">
    <property type="entry name" value="lambda repressor-like DNA-binding domains"/>
    <property type="match status" value="1"/>
</dbReference>
<sequence>MAKGVTIKDVAAEAGVSFKTVSNVINGTGSMRESTRERVLAAMDKLNYAINLSARSLKTGTTGLLGLAVFDFSQPFASYLADQVIDYAREYHYGVIINTYGQAEHGLARAMQQANNLAADGWIVFADRALGQHGKLLEQNYPLVLAGDWSAYGKVDQVTMPNVDAMRYATNRLLDAGCRSIALFGADGTLDAEHYRNATEGTQELRVQGYLQAYEEHGIEADMRMLFSWGLLMSDSGVHAVDLMLEEGELPDAIICLNDAMALGALHQLQVRGVRVPDDVQVVGFDNVPETKYANPSLTTIDPHLGSYVRHAVDMLIERIQGHDGPTRVYTSDFTLVERASTRL</sequence>
<reference evidence="5 7" key="1">
    <citation type="submission" date="2017-10" db="EMBL/GenBank/DDBJ databases">
        <title>Bifidobacterium genomics.</title>
        <authorList>
            <person name="Lugli G.A."/>
            <person name="Milani C."/>
            <person name="Mancabelli L."/>
        </authorList>
    </citation>
    <scope>NUCLEOTIDE SEQUENCE [LARGE SCALE GENOMIC DNA]</scope>
    <source>
        <strain evidence="5 7">1744B</strain>
    </source>
</reference>
<dbReference type="PANTHER" id="PTHR30146">
    <property type="entry name" value="LACI-RELATED TRANSCRIPTIONAL REPRESSOR"/>
    <property type="match status" value="1"/>
</dbReference>
<dbReference type="SUPFAM" id="SSF53822">
    <property type="entry name" value="Periplasmic binding protein-like I"/>
    <property type="match status" value="1"/>
</dbReference>
<comment type="caution">
    <text evidence="5">The sequence shown here is derived from an EMBL/GenBank/DDBJ whole genome shotgun (WGS) entry which is preliminary data.</text>
</comment>
<dbReference type="InterPro" id="IPR028082">
    <property type="entry name" value="Peripla_BP_I"/>
</dbReference>
<dbReference type="PROSITE" id="PS00356">
    <property type="entry name" value="HTH_LACI_1"/>
    <property type="match status" value="1"/>
</dbReference>
<dbReference type="Proteomes" id="UP000233783">
    <property type="component" value="Unassembled WGS sequence"/>
</dbReference>
<accession>A0A2N3QX65</accession>
<keyword evidence="2" id="KW-0238">DNA-binding</keyword>
<evidence type="ECO:0000313" key="8">
    <source>
        <dbReference type="Proteomes" id="UP000292933"/>
    </source>
</evidence>
<dbReference type="Proteomes" id="UP000292933">
    <property type="component" value="Unassembled WGS sequence"/>
</dbReference>
<evidence type="ECO:0000256" key="2">
    <source>
        <dbReference type="ARBA" id="ARBA00023125"/>
    </source>
</evidence>
<evidence type="ECO:0000313" key="7">
    <source>
        <dbReference type="Proteomes" id="UP000233783"/>
    </source>
</evidence>
<dbReference type="GO" id="GO:0003700">
    <property type="term" value="F:DNA-binding transcription factor activity"/>
    <property type="evidence" value="ECO:0007669"/>
    <property type="project" value="TreeGrafter"/>
</dbReference>
<dbReference type="InterPro" id="IPR046335">
    <property type="entry name" value="LacI/GalR-like_sensor"/>
</dbReference>
<dbReference type="SMART" id="SM00354">
    <property type="entry name" value="HTH_LACI"/>
    <property type="match status" value="1"/>
</dbReference>
<dbReference type="Gene3D" id="3.40.50.2300">
    <property type="match status" value="2"/>
</dbReference>
<gene>
    <name evidence="5" type="ORF">CQR56_0770</name>
    <name evidence="6" type="ORF">PG1780B_0025</name>
</gene>
<organism evidence="5 7">
    <name type="scientific">Bifidobacterium pseudolongum subsp. globosum</name>
    <dbReference type="NCBI Taxonomy" id="1690"/>
    <lineage>
        <taxon>Bacteria</taxon>
        <taxon>Bacillati</taxon>
        <taxon>Actinomycetota</taxon>
        <taxon>Actinomycetes</taxon>
        <taxon>Bifidobacteriales</taxon>
        <taxon>Bifidobacteriaceae</taxon>
        <taxon>Bifidobacterium</taxon>
    </lineage>
</organism>
<dbReference type="SUPFAM" id="SSF47413">
    <property type="entry name" value="lambda repressor-like DNA-binding domains"/>
    <property type="match status" value="1"/>
</dbReference>
<dbReference type="PRINTS" id="PR00036">
    <property type="entry name" value="HTHLACI"/>
</dbReference>
<evidence type="ECO:0000256" key="3">
    <source>
        <dbReference type="ARBA" id="ARBA00023163"/>
    </source>
</evidence>
<dbReference type="GO" id="GO:0000976">
    <property type="term" value="F:transcription cis-regulatory region binding"/>
    <property type="evidence" value="ECO:0007669"/>
    <property type="project" value="TreeGrafter"/>
</dbReference>
<keyword evidence="1" id="KW-0805">Transcription regulation</keyword>
<proteinExistence type="predicted"/>
<dbReference type="RefSeq" id="WP_101393433.1">
    <property type="nucleotide sequence ID" value="NZ_JBKZBJ010000015.1"/>
</dbReference>
<protein>
    <submittedName>
        <fullName evidence="5">LacI family transcription regulator</fullName>
    </submittedName>
    <submittedName>
        <fullName evidence="6">LacI family transcriptional regulator</fullName>
    </submittedName>
</protein>
<dbReference type="CDD" id="cd06267">
    <property type="entry name" value="PBP1_LacI_sugar_binding-like"/>
    <property type="match status" value="1"/>
</dbReference>
<dbReference type="Pfam" id="PF13377">
    <property type="entry name" value="Peripla_BP_3"/>
    <property type="match status" value="1"/>
</dbReference>
<dbReference type="InterPro" id="IPR010982">
    <property type="entry name" value="Lambda_DNA-bd_dom_sf"/>
</dbReference>
<feature type="domain" description="HTH lacI-type" evidence="4">
    <location>
        <begin position="5"/>
        <end position="59"/>
    </location>
</feature>
<dbReference type="CDD" id="cd01392">
    <property type="entry name" value="HTH_LacI"/>
    <property type="match status" value="1"/>
</dbReference>
<evidence type="ECO:0000313" key="6">
    <source>
        <dbReference type="EMBL" id="RYQ48377.1"/>
    </source>
</evidence>
<evidence type="ECO:0000259" key="4">
    <source>
        <dbReference type="PROSITE" id="PS50932"/>
    </source>
</evidence>
<dbReference type="EMBL" id="PCHB01000007">
    <property type="protein sequence ID" value="PKU97303.1"/>
    <property type="molecule type" value="Genomic_DNA"/>
</dbReference>
<keyword evidence="3" id="KW-0804">Transcription</keyword>